<evidence type="ECO:0000256" key="3">
    <source>
        <dbReference type="ARBA" id="ARBA00022759"/>
    </source>
</evidence>
<keyword evidence="4" id="KW-0378">Hydrolase</keyword>
<dbReference type="PANTHER" id="PTHR30636">
    <property type="entry name" value="UPF0701 PROTEIN YICC"/>
    <property type="match status" value="1"/>
</dbReference>
<dbReference type="Pfam" id="PF08340">
    <property type="entry name" value="YicC-like_C"/>
    <property type="match status" value="1"/>
</dbReference>
<comment type="caution">
    <text evidence="8">The sequence shown here is derived from an EMBL/GenBank/DDBJ whole genome shotgun (WGS) entry which is preliminary data.</text>
</comment>
<dbReference type="Pfam" id="PF03755">
    <property type="entry name" value="YicC-like_N"/>
    <property type="match status" value="1"/>
</dbReference>
<evidence type="ECO:0000313" key="9">
    <source>
        <dbReference type="Proteomes" id="UP000078428"/>
    </source>
</evidence>
<evidence type="ECO:0000256" key="4">
    <source>
        <dbReference type="ARBA" id="ARBA00022801"/>
    </source>
</evidence>
<feature type="domain" description="Endoribonuclease YicC-like N-terminal" evidence="6">
    <location>
        <begin position="3"/>
        <end position="163"/>
    </location>
</feature>
<sequence>MTVSSMTGYARAEGRDAQASWVWEAKSVNGRGLEVRCKLPYGHDGLEIAARDAAAKRLKRGNVQLSLSLSRASEEQSQIQVNTPMLAQLLSMCKEWEGRFPGVAPARLDGLLAIKGVLEPATDAAEPGDDEATRQAREAAMKASLEALLDQLAAMRRDEGARILAVLTSQMDEINALTAKAAASAALRPEAIRERFQTQVAAVLEAVPALSEDRVAQEVALLVVKADVREELDRLRAHVEAARELLAQGGAVGRKLDFLAQEFNREANTLCSKSSDVELTRIGLDLKSVIDQFKEQVQNIE</sequence>
<comment type="cofactor">
    <cofactor evidence="1">
        <name>a divalent metal cation</name>
        <dbReference type="ChEBI" id="CHEBI:60240"/>
    </cofactor>
</comment>
<proteinExistence type="inferred from homology"/>
<dbReference type="PANTHER" id="PTHR30636:SF3">
    <property type="entry name" value="UPF0701 PROTEIN YICC"/>
    <property type="match status" value="1"/>
</dbReference>
<dbReference type="Proteomes" id="UP000078428">
    <property type="component" value="Unassembled WGS sequence"/>
</dbReference>
<evidence type="ECO:0000313" key="8">
    <source>
        <dbReference type="EMBL" id="OAN51440.1"/>
    </source>
</evidence>
<comment type="similarity">
    <text evidence="5">Belongs to the YicC/YloC family.</text>
</comment>
<dbReference type="NCBIfam" id="TIGR00255">
    <property type="entry name" value="YicC/YloC family endoribonuclease"/>
    <property type="match status" value="1"/>
</dbReference>
<evidence type="ECO:0008006" key="10">
    <source>
        <dbReference type="Google" id="ProtNLM"/>
    </source>
</evidence>
<evidence type="ECO:0000256" key="1">
    <source>
        <dbReference type="ARBA" id="ARBA00001968"/>
    </source>
</evidence>
<name>A0A178MRU0_9PROT</name>
<gene>
    <name evidence="8" type="ORF">A6A04_16110</name>
</gene>
<keyword evidence="2" id="KW-0540">Nuclease</keyword>
<organism evidence="8 9">
    <name type="scientific">Paramagnetospirillum marisnigri</name>
    <dbReference type="NCBI Taxonomy" id="1285242"/>
    <lineage>
        <taxon>Bacteria</taxon>
        <taxon>Pseudomonadati</taxon>
        <taxon>Pseudomonadota</taxon>
        <taxon>Alphaproteobacteria</taxon>
        <taxon>Rhodospirillales</taxon>
        <taxon>Magnetospirillaceae</taxon>
        <taxon>Paramagnetospirillum</taxon>
    </lineage>
</organism>
<evidence type="ECO:0000259" key="6">
    <source>
        <dbReference type="Pfam" id="PF03755"/>
    </source>
</evidence>
<dbReference type="AlphaFoldDB" id="A0A178MRU0"/>
<dbReference type="GO" id="GO:0016787">
    <property type="term" value="F:hydrolase activity"/>
    <property type="evidence" value="ECO:0007669"/>
    <property type="project" value="UniProtKB-KW"/>
</dbReference>
<keyword evidence="9" id="KW-1185">Reference proteome</keyword>
<dbReference type="EMBL" id="LWQT01000045">
    <property type="protein sequence ID" value="OAN51440.1"/>
    <property type="molecule type" value="Genomic_DNA"/>
</dbReference>
<protein>
    <recommendedName>
        <fullName evidence="10">YicC family protein</fullName>
    </recommendedName>
</protein>
<dbReference type="RefSeq" id="WP_068491536.1">
    <property type="nucleotide sequence ID" value="NZ_LWQT01000045.1"/>
</dbReference>
<dbReference type="GO" id="GO:0004521">
    <property type="term" value="F:RNA endonuclease activity"/>
    <property type="evidence" value="ECO:0007669"/>
    <property type="project" value="InterPro"/>
</dbReference>
<feature type="domain" description="Endoribonuclease YicC-like C-terminal" evidence="7">
    <location>
        <begin position="187"/>
        <end position="301"/>
    </location>
</feature>
<evidence type="ECO:0000259" key="7">
    <source>
        <dbReference type="Pfam" id="PF08340"/>
    </source>
</evidence>
<dbReference type="OrthoDB" id="9771229at2"/>
<dbReference type="InterPro" id="IPR005229">
    <property type="entry name" value="YicC/YloC-like"/>
</dbReference>
<dbReference type="InterPro" id="IPR013527">
    <property type="entry name" value="YicC-like_N"/>
</dbReference>
<evidence type="ECO:0000256" key="5">
    <source>
        <dbReference type="ARBA" id="ARBA00035648"/>
    </source>
</evidence>
<dbReference type="InterPro" id="IPR013551">
    <property type="entry name" value="YicC-like_C"/>
</dbReference>
<keyword evidence="3" id="KW-0255">Endonuclease</keyword>
<reference evidence="8 9" key="1">
    <citation type="submission" date="2016-04" db="EMBL/GenBank/DDBJ databases">
        <title>Draft genome sequence of freshwater magnetotactic bacteria Magnetospirillum marisnigri SP-1 and Magnetospirillum moscoviense BB-1.</title>
        <authorList>
            <person name="Koziaeva V."/>
            <person name="Dziuba M.V."/>
            <person name="Ivanov T.M."/>
            <person name="Kuznetsov B."/>
            <person name="Grouzdev D.S."/>
        </authorList>
    </citation>
    <scope>NUCLEOTIDE SEQUENCE [LARGE SCALE GENOMIC DNA]</scope>
    <source>
        <strain evidence="8 9">SP-1</strain>
    </source>
</reference>
<evidence type="ECO:0000256" key="2">
    <source>
        <dbReference type="ARBA" id="ARBA00022722"/>
    </source>
</evidence>
<dbReference type="STRING" id="1285242.A6A04_16110"/>
<accession>A0A178MRU0</accession>